<dbReference type="PROSITE" id="PS00211">
    <property type="entry name" value="ABC_TRANSPORTER_1"/>
    <property type="match status" value="1"/>
</dbReference>
<dbReference type="PROSITE" id="PS50893">
    <property type="entry name" value="ABC_TRANSPORTER_2"/>
    <property type="match status" value="2"/>
</dbReference>
<evidence type="ECO:0000256" key="6">
    <source>
        <dbReference type="ARBA" id="ARBA00022840"/>
    </source>
</evidence>
<evidence type="ECO:0000313" key="12">
    <source>
        <dbReference type="Proteomes" id="UP000267408"/>
    </source>
</evidence>
<dbReference type="SMART" id="SM00382">
    <property type="entry name" value="AAA"/>
    <property type="match status" value="2"/>
</dbReference>
<feature type="region of interest" description="Disordered" evidence="9">
    <location>
        <begin position="521"/>
        <end position="582"/>
    </location>
</feature>
<dbReference type="CDD" id="cd03216">
    <property type="entry name" value="ABC_Carb_Monos_I"/>
    <property type="match status" value="1"/>
</dbReference>
<evidence type="ECO:0000256" key="7">
    <source>
        <dbReference type="ARBA" id="ARBA00022967"/>
    </source>
</evidence>
<dbReference type="FunFam" id="3.40.50.300:FF:000127">
    <property type="entry name" value="Ribose import ATP-binding protein RbsA"/>
    <property type="match status" value="1"/>
</dbReference>
<feature type="region of interest" description="Disordered" evidence="9">
    <location>
        <begin position="1"/>
        <end position="26"/>
    </location>
</feature>
<evidence type="ECO:0000256" key="1">
    <source>
        <dbReference type="ARBA" id="ARBA00004202"/>
    </source>
</evidence>
<proteinExistence type="predicted"/>
<dbReference type="InterPro" id="IPR017871">
    <property type="entry name" value="ABC_transporter-like_CS"/>
</dbReference>
<evidence type="ECO:0000256" key="3">
    <source>
        <dbReference type="ARBA" id="ARBA00022475"/>
    </source>
</evidence>
<dbReference type="SUPFAM" id="SSF52540">
    <property type="entry name" value="P-loop containing nucleoside triphosphate hydrolases"/>
    <property type="match status" value="2"/>
</dbReference>
<dbReference type="GO" id="GO:0016887">
    <property type="term" value="F:ATP hydrolysis activity"/>
    <property type="evidence" value="ECO:0007669"/>
    <property type="project" value="InterPro"/>
</dbReference>
<evidence type="ECO:0000259" key="10">
    <source>
        <dbReference type="PROSITE" id="PS50893"/>
    </source>
</evidence>
<keyword evidence="4" id="KW-0677">Repeat</keyword>
<evidence type="ECO:0000256" key="8">
    <source>
        <dbReference type="ARBA" id="ARBA00023136"/>
    </source>
</evidence>
<dbReference type="InterPro" id="IPR003593">
    <property type="entry name" value="AAA+_ATPase"/>
</dbReference>
<dbReference type="AlphaFoldDB" id="A0A8G1UBK7"/>
<feature type="domain" description="ABC transporter" evidence="10">
    <location>
        <begin position="282"/>
        <end position="527"/>
    </location>
</feature>
<keyword evidence="2" id="KW-0813">Transport</keyword>
<dbReference type="PANTHER" id="PTHR43790:SF9">
    <property type="entry name" value="GALACTOFURANOSE TRANSPORTER ATP-BINDING PROTEIN YTFR"/>
    <property type="match status" value="1"/>
</dbReference>
<gene>
    <name evidence="11" type="ORF">EDD39_7248</name>
</gene>
<comment type="caution">
    <text evidence="11">The sequence shown here is derived from an EMBL/GenBank/DDBJ whole genome shotgun (WGS) entry which is preliminary data.</text>
</comment>
<keyword evidence="6 11" id="KW-0067">ATP-binding</keyword>
<dbReference type="GO" id="GO:0005524">
    <property type="term" value="F:ATP binding"/>
    <property type="evidence" value="ECO:0007669"/>
    <property type="project" value="UniProtKB-KW"/>
</dbReference>
<keyword evidence="3" id="KW-1003">Cell membrane</keyword>
<dbReference type="RefSeq" id="WP_123563791.1">
    <property type="nucleotide sequence ID" value="NZ_RJVJ01000003.1"/>
</dbReference>
<evidence type="ECO:0000256" key="4">
    <source>
        <dbReference type="ARBA" id="ARBA00022737"/>
    </source>
</evidence>
<feature type="domain" description="ABC transporter" evidence="10">
    <location>
        <begin position="29"/>
        <end position="264"/>
    </location>
</feature>
<accession>A0A8G1UBK7</accession>
<evidence type="ECO:0000313" key="11">
    <source>
        <dbReference type="EMBL" id="ROR35588.1"/>
    </source>
</evidence>
<organism evidence="11 12">
    <name type="scientific">Kitasatospora cineracea</name>
    <dbReference type="NCBI Taxonomy" id="88074"/>
    <lineage>
        <taxon>Bacteria</taxon>
        <taxon>Bacillati</taxon>
        <taxon>Actinomycetota</taxon>
        <taxon>Actinomycetes</taxon>
        <taxon>Kitasatosporales</taxon>
        <taxon>Streptomycetaceae</taxon>
        <taxon>Kitasatospora</taxon>
    </lineage>
</organism>
<dbReference type="InterPro" id="IPR050107">
    <property type="entry name" value="ABC_carbohydrate_import_ATPase"/>
</dbReference>
<sequence length="582" mass="61102">MPEADTPPTAPAPTPPGPAPAPPPTTPVLTAAGIDKSFAGVHALRGVDLVLRAGRVHALVGENGAGKSTLIKVLTGVHRPDAGRIELAGRQVAFRTPLEAQRAGISTVYQEVNLVPMVSVARNLFLGREPRRRGLLDVRRMNREAAALLARYGVRAEVSRPLRELGLGAQQMVALARAVQLEARVVVMDEPTSSLEPREVDTLFGVVRELTAQGIAVVYVSHRLDELYALCDEVTVLRDGRVVHAGDLAGLGRRELVALMLGREPGPGTRAPGTRRAPVAAVAGDDVPVLRAEGLTVRHKVRGVGFALRRGEVLGLGGLLGSGRSETAKAVVGALGADAGRVEVAGRVLARRSPAAAVRAGVVLLPEDRKAEGIVPGLSVRENIVLAALPRLSRAGLVSRARQDRIVETFMTRLRIKAASPEQKVSDLSGGNQQKVLLARWLCLGPKVLLLDEPTRGIDVGARAEVQALVDELAAEGLGVLLISSDAEELIAGADRVLVLKDGAVVEELTGASVSADGLLAALSHDPDGPPDDPDDPHVPHVPDDPRHPDGPPDDPHVPHVPDDPDGPGRPADLDDPEGGPR</sequence>
<keyword evidence="5" id="KW-0547">Nucleotide-binding</keyword>
<dbReference type="EMBL" id="RJVJ01000003">
    <property type="protein sequence ID" value="ROR35588.1"/>
    <property type="molecule type" value="Genomic_DNA"/>
</dbReference>
<dbReference type="InterPro" id="IPR003439">
    <property type="entry name" value="ABC_transporter-like_ATP-bd"/>
</dbReference>
<reference evidence="11 12" key="1">
    <citation type="submission" date="2018-11" db="EMBL/GenBank/DDBJ databases">
        <title>Sequencing the genomes of 1000 actinobacteria strains.</title>
        <authorList>
            <person name="Klenk H.-P."/>
        </authorList>
    </citation>
    <scope>NUCLEOTIDE SEQUENCE [LARGE SCALE GENOMIC DNA]</scope>
    <source>
        <strain evidence="11 12">DSM 44780</strain>
    </source>
</reference>
<protein>
    <submittedName>
        <fullName evidence="11">Monosaccharide ABC transporter ATP-binding protein (CUT2 family)</fullName>
    </submittedName>
</protein>
<feature type="compositionally biased region" description="Pro residues" evidence="9">
    <location>
        <begin position="8"/>
        <end position="26"/>
    </location>
</feature>
<name>A0A8G1UBK7_9ACTN</name>
<dbReference type="CDD" id="cd03215">
    <property type="entry name" value="ABC_Carb_Monos_II"/>
    <property type="match status" value="1"/>
</dbReference>
<dbReference type="InterPro" id="IPR027417">
    <property type="entry name" value="P-loop_NTPase"/>
</dbReference>
<dbReference type="PANTHER" id="PTHR43790">
    <property type="entry name" value="CARBOHYDRATE TRANSPORT ATP-BINDING PROTEIN MG119-RELATED"/>
    <property type="match status" value="1"/>
</dbReference>
<keyword evidence="7" id="KW-1278">Translocase</keyword>
<evidence type="ECO:0000256" key="2">
    <source>
        <dbReference type="ARBA" id="ARBA00022448"/>
    </source>
</evidence>
<dbReference type="OrthoDB" id="8416490at2"/>
<dbReference type="Proteomes" id="UP000267408">
    <property type="component" value="Unassembled WGS sequence"/>
</dbReference>
<evidence type="ECO:0000256" key="9">
    <source>
        <dbReference type="SAM" id="MobiDB-lite"/>
    </source>
</evidence>
<dbReference type="Pfam" id="PF00005">
    <property type="entry name" value="ABC_tran"/>
    <property type="match status" value="2"/>
</dbReference>
<feature type="compositionally biased region" description="Basic and acidic residues" evidence="9">
    <location>
        <begin position="536"/>
        <end position="563"/>
    </location>
</feature>
<keyword evidence="8" id="KW-0472">Membrane</keyword>
<evidence type="ECO:0000256" key="5">
    <source>
        <dbReference type="ARBA" id="ARBA00022741"/>
    </source>
</evidence>
<dbReference type="GO" id="GO:0005886">
    <property type="term" value="C:plasma membrane"/>
    <property type="evidence" value="ECO:0007669"/>
    <property type="project" value="UniProtKB-SubCell"/>
</dbReference>
<comment type="subcellular location">
    <subcellularLocation>
        <location evidence="1">Cell membrane</location>
        <topology evidence="1">Peripheral membrane protein</topology>
    </subcellularLocation>
</comment>
<dbReference type="Gene3D" id="3.40.50.300">
    <property type="entry name" value="P-loop containing nucleotide triphosphate hydrolases"/>
    <property type="match status" value="2"/>
</dbReference>